<protein>
    <submittedName>
        <fullName evidence="1">Uncharacterized protein</fullName>
    </submittedName>
</protein>
<dbReference type="Proteomes" id="UP000503166">
    <property type="component" value="Plasmid p_CNU_G2"/>
</dbReference>
<dbReference type="RefSeq" id="WP_157328595.1">
    <property type="nucleotide sequence ID" value="NZ_CP046920.1"/>
</dbReference>
<proteinExistence type="predicted"/>
<evidence type="ECO:0000313" key="1">
    <source>
        <dbReference type="EMBL" id="QIM47399.1"/>
    </source>
</evidence>
<dbReference type="EMBL" id="CP046920">
    <property type="protein sequence ID" value="QIM47399.1"/>
    <property type="molecule type" value="Genomic_DNA"/>
</dbReference>
<gene>
    <name evidence="1" type="ORF">GPZ88_09995</name>
</gene>
<geneLocation type="plasmid" evidence="2">
    <name>p_cnu_g2</name>
</geneLocation>
<organism evidence="1 2">
    <name type="scientific">Streptococcus ruminicola</name>
    <dbReference type="NCBI Taxonomy" id="2686210"/>
    <lineage>
        <taxon>Bacteria</taxon>
        <taxon>Bacillati</taxon>
        <taxon>Bacillota</taxon>
        <taxon>Bacilli</taxon>
        <taxon>Lactobacillales</taxon>
        <taxon>Streptococcaceae</taxon>
        <taxon>Streptococcus</taxon>
    </lineage>
</organism>
<sequence>MKDNIEIYSINSEQLVFNLEKYRDSAKTGTVKNIIQNMIYGIGLHGILSECELLSNNQLVAERSIKKHLLNDFKDSKVVDDIMLNYYRLLFFPMFASAEKKLKKYVEYNEMNFNKANFKVACRSYLNILPHKMILNFISIPVLLTYFTRANDLGHIAKIIGKIVNQKANFGKIAPHIGLTPEIIDDLIENSLIKSKIGVNKKFIYDSKNKLGITFLNEFEE</sequence>
<dbReference type="AlphaFoldDB" id="A0A6G8I2S6"/>
<evidence type="ECO:0000313" key="2">
    <source>
        <dbReference type="Proteomes" id="UP000503166"/>
    </source>
</evidence>
<name>A0A6G8I2S6_9STRE</name>
<accession>A0A6G8I2S6</accession>
<keyword evidence="1" id="KW-0614">Plasmid</keyword>
<reference evidence="1 2" key="1">
    <citation type="submission" date="2019-12" db="EMBL/GenBank/DDBJ databases">
        <title>Complete genome sequence of Streptococcus sp. CNU G2 isolated frome Bos taurus coreanae.</title>
        <authorList>
            <person name="Park S.Y."/>
            <person name="Kim J.H."/>
            <person name="Seo S.W."/>
        </authorList>
    </citation>
    <scope>NUCLEOTIDE SEQUENCE [LARGE SCALE GENOMIC DNA]</scope>
    <source>
        <strain evidence="1 2">CNU G2</strain>
        <plasmid evidence="2">p_cnu_g2</plasmid>
    </source>
</reference>
<dbReference type="KEGG" id="srum:GPZ88_09995"/>